<protein>
    <submittedName>
        <fullName evidence="1">Uncharacterized protein</fullName>
    </submittedName>
</protein>
<evidence type="ECO:0000313" key="1">
    <source>
        <dbReference type="EMBL" id="PXY44522.1"/>
    </source>
</evidence>
<organism evidence="1 2">
    <name type="scientific">Flavobacterium hydrophilum</name>
    <dbReference type="NCBI Taxonomy" id="2211445"/>
    <lineage>
        <taxon>Bacteria</taxon>
        <taxon>Pseudomonadati</taxon>
        <taxon>Bacteroidota</taxon>
        <taxon>Flavobacteriia</taxon>
        <taxon>Flavobacteriales</taxon>
        <taxon>Flavobacteriaceae</taxon>
        <taxon>Flavobacterium</taxon>
    </lineage>
</organism>
<comment type="caution">
    <text evidence="1">The sequence shown here is derived from an EMBL/GenBank/DDBJ whole genome shotgun (WGS) entry which is preliminary data.</text>
</comment>
<dbReference type="OrthoDB" id="1264821at2"/>
<name>A0A2V4C0X8_9FLAO</name>
<dbReference type="AlphaFoldDB" id="A0A2V4C0X8"/>
<sequence length="198" mass="22165">MSNEKAVDYFDRHPSSNECHITSDNRVFHTKGTADGHAGGLKDNEVISHYRSDFELMNKKVIDPVIETGETTEDKEARFKKRVDTLILLGFARIDDNFIRTSDNTTISISTTDVLESNDEEFNVSIIKNPINIVVENADAPKADHLELLKNFDPKTAIYPEVLSLFNSLGLTAPTKKQPDLLAAIEAYKVAVNLEDKQ</sequence>
<dbReference type="RefSeq" id="WP_110347249.1">
    <property type="nucleotide sequence ID" value="NZ_QJHL01000003.1"/>
</dbReference>
<reference evidence="1 2" key="1">
    <citation type="submission" date="2018-05" db="EMBL/GenBank/DDBJ databases">
        <title>Flavobacterium sp. strain IMCC34758, incomplete genome.</title>
        <authorList>
            <person name="Joung Y."/>
        </authorList>
    </citation>
    <scope>NUCLEOTIDE SEQUENCE [LARGE SCALE GENOMIC DNA]</scope>
    <source>
        <strain evidence="1 2">IMCC34758</strain>
    </source>
</reference>
<dbReference type="EMBL" id="QJHL01000003">
    <property type="protein sequence ID" value="PXY44522.1"/>
    <property type="molecule type" value="Genomic_DNA"/>
</dbReference>
<proteinExistence type="predicted"/>
<evidence type="ECO:0000313" key="2">
    <source>
        <dbReference type="Proteomes" id="UP000247681"/>
    </source>
</evidence>
<gene>
    <name evidence="1" type="ORF">DMB68_13725</name>
</gene>
<keyword evidence="2" id="KW-1185">Reference proteome</keyword>
<accession>A0A2V4C0X8</accession>
<dbReference type="Proteomes" id="UP000247681">
    <property type="component" value="Unassembled WGS sequence"/>
</dbReference>